<keyword evidence="4" id="KW-0808">Transferase</keyword>
<dbReference type="Gene3D" id="1.10.287.130">
    <property type="match status" value="1"/>
</dbReference>
<keyword evidence="8" id="KW-0902">Two-component regulatory system</keyword>
<evidence type="ECO:0000256" key="3">
    <source>
        <dbReference type="ARBA" id="ARBA00022553"/>
    </source>
</evidence>
<evidence type="ECO:0000259" key="10">
    <source>
        <dbReference type="PROSITE" id="PS50112"/>
    </source>
</evidence>
<gene>
    <name evidence="11" type="ORF">NJU99_07245</name>
</gene>
<protein>
    <recommendedName>
        <fullName evidence="2">histidine kinase</fullName>
        <ecNumber evidence="2">2.7.13.3</ecNumber>
    </recommendedName>
</protein>
<feature type="domain" description="PAS" evidence="10">
    <location>
        <begin position="131"/>
        <end position="202"/>
    </location>
</feature>
<evidence type="ECO:0000256" key="1">
    <source>
        <dbReference type="ARBA" id="ARBA00000085"/>
    </source>
</evidence>
<dbReference type="CDD" id="cd00082">
    <property type="entry name" value="HisKA"/>
    <property type="match status" value="1"/>
</dbReference>
<feature type="domain" description="Histidine kinase" evidence="9">
    <location>
        <begin position="275"/>
        <end position="497"/>
    </location>
</feature>
<dbReference type="NCBIfam" id="TIGR00229">
    <property type="entry name" value="sensory_box"/>
    <property type="match status" value="2"/>
</dbReference>
<dbReference type="SMART" id="SM00091">
    <property type="entry name" value="PAS"/>
    <property type="match status" value="2"/>
</dbReference>
<keyword evidence="5" id="KW-0547">Nucleotide-binding</keyword>
<evidence type="ECO:0000256" key="6">
    <source>
        <dbReference type="ARBA" id="ARBA00022777"/>
    </source>
</evidence>
<keyword evidence="7" id="KW-0067">ATP-binding</keyword>
<dbReference type="Gene3D" id="3.30.565.10">
    <property type="entry name" value="Histidine kinase-like ATPase, C-terminal domain"/>
    <property type="match status" value="1"/>
</dbReference>
<dbReference type="PROSITE" id="PS50109">
    <property type="entry name" value="HIS_KIN"/>
    <property type="match status" value="1"/>
</dbReference>
<evidence type="ECO:0000256" key="5">
    <source>
        <dbReference type="ARBA" id="ARBA00022741"/>
    </source>
</evidence>
<dbReference type="InterPro" id="IPR003594">
    <property type="entry name" value="HATPase_dom"/>
</dbReference>
<proteinExistence type="predicted"/>
<comment type="catalytic activity">
    <reaction evidence="1">
        <text>ATP + protein L-histidine = ADP + protein N-phospho-L-histidine.</text>
        <dbReference type="EC" id="2.7.13.3"/>
    </reaction>
</comment>
<dbReference type="PANTHER" id="PTHR43065">
    <property type="entry name" value="SENSOR HISTIDINE KINASE"/>
    <property type="match status" value="1"/>
</dbReference>
<evidence type="ECO:0000256" key="7">
    <source>
        <dbReference type="ARBA" id="ARBA00022840"/>
    </source>
</evidence>
<dbReference type="Pfam" id="PF13426">
    <property type="entry name" value="PAS_9"/>
    <property type="match status" value="1"/>
</dbReference>
<keyword evidence="3" id="KW-0597">Phosphoprotein</keyword>
<feature type="domain" description="PAS" evidence="10">
    <location>
        <begin position="6"/>
        <end position="77"/>
    </location>
</feature>
<dbReference type="InterPro" id="IPR000014">
    <property type="entry name" value="PAS"/>
</dbReference>
<dbReference type="SMART" id="SM00387">
    <property type="entry name" value="HATPase_c"/>
    <property type="match status" value="1"/>
</dbReference>
<dbReference type="GO" id="GO:0016301">
    <property type="term" value="F:kinase activity"/>
    <property type="evidence" value="ECO:0007669"/>
    <property type="project" value="UniProtKB-KW"/>
</dbReference>
<dbReference type="InterPro" id="IPR013656">
    <property type="entry name" value="PAS_4"/>
</dbReference>
<dbReference type="Gene3D" id="3.30.450.20">
    <property type="entry name" value="PAS domain"/>
    <property type="match status" value="2"/>
</dbReference>
<dbReference type="CDD" id="cd00130">
    <property type="entry name" value="PAS"/>
    <property type="match status" value="2"/>
</dbReference>
<dbReference type="InterPro" id="IPR005467">
    <property type="entry name" value="His_kinase_dom"/>
</dbReference>
<evidence type="ECO:0000259" key="9">
    <source>
        <dbReference type="PROSITE" id="PS50109"/>
    </source>
</evidence>
<dbReference type="SUPFAM" id="SSF47384">
    <property type="entry name" value="Homodimeric domain of signal transducing histidine kinase"/>
    <property type="match status" value="1"/>
</dbReference>
<evidence type="ECO:0000256" key="2">
    <source>
        <dbReference type="ARBA" id="ARBA00012438"/>
    </source>
</evidence>
<name>A0ABY5E9N7_9BACT</name>
<accession>A0ABY5E9N7</accession>
<evidence type="ECO:0000313" key="11">
    <source>
        <dbReference type="EMBL" id="UTJ07885.1"/>
    </source>
</evidence>
<dbReference type="InterPro" id="IPR036097">
    <property type="entry name" value="HisK_dim/P_sf"/>
</dbReference>
<dbReference type="Proteomes" id="UP001060012">
    <property type="component" value="Chromosome"/>
</dbReference>
<keyword evidence="6 11" id="KW-0418">Kinase</keyword>
<dbReference type="Pfam" id="PF02518">
    <property type="entry name" value="HATPase_c"/>
    <property type="match status" value="1"/>
</dbReference>
<dbReference type="Pfam" id="PF00512">
    <property type="entry name" value="HisKA"/>
    <property type="match status" value="1"/>
</dbReference>
<evidence type="ECO:0000256" key="8">
    <source>
        <dbReference type="ARBA" id="ARBA00023012"/>
    </source>
</evidence>
<dbReference type="InterPro" id="IPR035965">
    <property type="entry name" value="PAS-like_dom_sf"/>
</dbReference>
<organism evidence="11 12">
    <name type="scientific">Arcobacter roscoffensis</name>
    <dbReference type="NCBI Taxonomy" id="2961520"/>
    <lineage>
        <taxon>Bacteria</taxon>
        <taxon>Pseudomonadati</taxon>
        <taxon>Campylobacterota</taxon>
        <taxon>Epsilonproteobacteria</taxon>
        <taxon>Campylobacterales</taxon>
        <taxon>Arcobacteraceae</taxon>
        <taxon>Arcobacter</taxon>
    </lineage>
</organism>
<dbReference type="InterPro" id="IPR036890">
    <property type="entry name" value="HATPase_C_sf"/>
</dbReference>
<evidence type="ECO:0000313" key="12">
    <source>
        <dbReference type="Proteomes" id="UP001060012"/>
    </source>
</evidence>
<dbReference type="PROSITE" id="PS50112">
    <property type="entry name" value="PAS"/>
    <property type="match status" value="2"/>
</dbReference>
<dbReference type="Pfam" id="PF08448">
    <property type="entry name" value="PAS_4"/>
    <property type="match status" value="1"/>
</dbReference>
<dbReference type="RefSeq" id="WP_254578059.1">
    <property type="nucleotide sequence ID" value="NZ_CP100595.1"/>
</dbReference>
<dbReference type="EC" id="2.7.13.3" evidence="2"/>
<dbReference type="PANTHER" id="PTHR43065:SF10">
    <property type="entry name" value="PEROXIDE STRESS-ACTIVATED HISTIDINE KINASE MAK3"/>
    <property type="match status" value="1"/>
</dbReference>
<dbReference type="PRINTS" id="PR00344">
    <property type="entry name" value="BCTRLSENSOR"/>
</dbReference>
<sequence>MPIIDNLLFYKQVFDKLQVSIIVINTNTGNITDVNERASKLLKMPCEEIKGMHYSQIHPNSNNLLFDEFLNETIQKLLNEKKVEDFEHFIIDSNKKIIPIEISFNLINIEEKNYLVLMIKDLRLRKQRENLINYYNKALEKSSSFLALVDKNYKYLSVNDYYSKVFGMKKEKFIGKSMSFIFGEEYFNEIIKEKFDKALNGESIEFNTTVDINKKTHYLQVYYEPYYNSEKHIESVVVHVYDMTRFKEYEDDNLKKEKLLIQQSKMASMGEMLENIAHQWRQPLSVISTCTSGIMLQKEFDTLTDEILNESLSNIMNTTNYLSSTIDDFKNFFERDKQKIVFNVSSIINKTLDLVEMSLSSNDIDLIKDLDETIDIENYKNELMQVLLNIVNNAKDALIINKQGYENKKLIKISLYRKDDKTVIEILDNANGVPEEIQEKIFEPYFTTKHQSQGTGIGLFMTREIVAKHMEGEISIENIKFTFEKEEQFGALFRIVI</sequence>
<dbReference type="InterPro" id="IPR004358">
    <property type="entry name" value="Sig_transdc_His_kin-like_C"/>
</dbReference>
<evidence type="ECO:0000256" key="4">
    <source>
        <dbReference type="ARBA" id="ARBA00022679"/>
    </source>
</evidence>
<reference evidence="11" key="1">
    <citation type="submission" date="2022-07" db="EMBL/GenBank/DDBJ databases">
        <title>Arcobacter roscoffensis sp. nov., a marine bacterium isolated from coastal seawater collected from Roscoff, France.</title>
        <authorList>
            <person name="Pascual J."/>
            <person name="Lepeaux C."/>
            <person name="Methner A."/>
            <person name="Overmann J."/>
        </authorList>
    </citation>
    <scope>NUCLEOTIDE SEQUENCE</scope>
    <source>
        <strain evidence="11">ARW1-2F2</strain>
    </source>
</reference>
<dbReference type="EMBL" id="CP100595">
    <property type="protein sequence ID" value="UTJ07885.1"/>
    <property type="molecule type" value="Genomic_DNA"/>
</dbReference>
<dbReference type="InterPro" id="IPR003661">
    <property type="entry name" value="HisK_dim/P_dom"/>
</dbReference>
<dbReference type="SUPFAM" id="SSF55785">
    <property type="entry name" value="PYP-like sensor domain (PAS domain)"/>
    <property type="match status" value="2"/>
</dbReference>
<dbReference type="SUPFAM" id="SSF55874">
    <property type="entry name" value="ATPase domain of HSP90 chaperone/DNA topoisomerase II/histidine kinase"/>
    <property type="match status" value="1"/>
</dbReference>
<keyword evidence="12" id="KW-1185">Reference proteome</keyword>